<dbReference type="InterPro" id="IPR052103">
    <property type="entry name" value="Dual_spec_Phospatases"/>
</dbReference>
<dbReference type="SUPFAM" id="SSF52799">
    <property type="entry name" value="(Phosphotyrosine protein) phosphatases II"/>
    <property type="match status" value="1"/>
</dbReference>
<name>A0A183G171_HELPZ</name>
<dbReference type="InterPro" id="IPR000387">
    <property type="entry name" value="Tyr_Pase_dom"/>
</dbReference>
<dbReference type="Gene3D" id="3.90.190.10">
    <property type="entry name" value="Protein tyrosine phosphatase superfamily"/>
    <property type="match status" value="1"/>
</dbReference>
<organism evidence="8 9">
    <name type="scientific">Heligmosomoides polygyrus</name>
    <name type="common">Parasitic roundworm</name>
    <dbReference type="NCBI Taxonomy" id="6339"/>
    <lineage>
        <taxon>Eukaryota</taxon>
        <taxon>Metazoa</taxon>
        <taxon>Ecdysozoa</taxon>
        <taxon>Nematoda</taxon>
        <taxon>Chromadorea</taxon>
        <taxon>Rhabditida</taxon>
        <taxon>Rhabditina</taxon>
        <taxon>Rhabditomorpha</taxon>
        <taxon>Strongyloidea</taxon>
        <taxon>Heligmosomidae</taxon>
        <taxon>Heligmosomoides</taxon>
    </lineage>
</organism>
<feature type="region of interest" description="Disordered" evidence="4">
    <location>
        <begin position="342"/>
        <end position="369"/>
    </location>
</feature>
<dbReference type="SMART" id="SM00195">
    <property type="entry name" value="DSPc"/>
    <property type="match status" value="1"/>
</dbReference>
<evidence type="ECO:0000313" key="9">
    <source>
        <dbReference type="WBParaSite" id="HPBE_0001491201-mRNA-1"/>
    </source>
</evidence>
<dbReference type="AlphaFoldDB" id="A0A183G171"/>
<protein>
    <submittedName>
        <fullName evidence="9">Tyrosine-protein phosphatase domain-containing protein</fullName>
    </submittedName>
</protein>
<dbReference type="EMBL" id="UZAH01028601">
    <property type="protein sequence ID" value="VDP01204.1"/>
    <property type="molecule type" value="Genomic_DNA"/>
</dbReference>
<sequence length="369" mass="41218">MKVLHIPLLDDESTDLSPFFTTVFKEIDDARKSAGRVLLLCAMGISRSATFAIAYLMCIEKMSLHDAYKHVQYCRNIICPNIGFFQQMIDLEHKVRFFLIPRSGSDFHSSRQSRRIGTAHCILRLMAGIPFGSILHRASFNSDQSHDLSGSHKYLIHLRRSRVSPGPLLSLPGSCRTLGVRTEFSFQLYGAKTVHIIEPIRGVRVADVVWNELYQEMMDSLSETDRHSVRSFNPLRESVSSTDTRNLRQVSRGGSFSEKLECGPAGLRSLPSPRFRGLPSPISRPQDTRSLRSLNLVGEGSVEEVARQLSSCRLAEPGEAQGSMQEDATACAPALVHTPPALYPKSALRDKSKSGKNKRWRLSFSKDVS</sequence>
<keyword evidence="2" id="KW-0378">Hydrolase</keyword>
<dbReference type="OrthoDB" id="285418at2759"/>
<evidence type="ECO:0000259" key="5">
    <source>
        <dbReference type="PROSITE" id="PS50054"/>
    </source>
</evidence>
<dbReference type="InterPro" id="IPR029021">
    <property type="entry name" value="Prot-tyrosine_phosphatase-like"/>
</dbReference>
<comment type="similarity">
    <text evidence="1">Belongs to the protein-tyrosine phosphatase family. Non-receptor class dual specificity subfamily.</text>
</comment>
<evidence type="ECO:0000256" key="4">
    <source>
        <dbReference type="SAM" id="MobiDB-lite"/>
    </source>
</evidence>
<reference evidence="9" key="2">
    <citation type="submission" date="2019-09" db="UniProtKB">
        <authorList>
            <consortium name="WormBaseParasite"/>
        </authorList>
    </citation>
    <scope>IDENTIFICATION</scope>
</reference>
<evidence type="ECO:0000313" key="7">
    <source>
        <dbReference type="EMBL" id="VDP01204.1"/>
    </source>
</evidence>
<feature type="region of interest" description="Disordered" evidence="4">
    <location>
        <begin position="225"/>
        <end position="289"/>
    </location>
</feature>
<dbReference type="WBParaSite" id="HPBE_0001491201-mRNA-1">
    <property type="protein sequence ID" value="HPBE_0001491201-mRNA-1"/>
    <property type="gene ID" value="HPBE_0001491201"/>
</dbReference>
<evidence type="ECO:0000313" key="8">
    <source>
        <dbReference type="Proteomes" id="UP000050761"/>
    </source>
</evidence>
<dbReference type="InterPro" id="IPR020422">
    <property type="entry name" value="TYR_PHOSPHATASE_DUAL_dom"/>
</dbReference>
<evidence type="ECO:0000256" key="3">
    <source>
        <dbReference type="ARBA" id="ARBA00022912"/>
    </source>
</evidence>
<accession>A0A183G171</accession>
<accession>A0A3P8B8Y7</accession>
<dbReference type="Pfam" id="PF00782">
    <property type="entry name" value="DSPc"/>
    <property type="match status" value="1"/>
</dbReference>
<dbReference type="InterPro" id="IPR000340">
    <property type="entry name" value="Dual-sp_phosphatase_cat-dom"/>
</dbReference>
<evidence type="ECO:0000256" key="2">
    <source>
        <dbReference type="ARBA" id="ARBA00022801"/>
    </source>
</evidence>
<reference evidence="7 8" key="1">
    <citation type="submission" date="2018-11" db="EMBL/GenBank/DDBJ databases">
        <authorList>
            <consortium name="Pathogen Informatics"/>
        </authorList>
    </citation>
    <scope>NUCLEOTIDE SEQUENCE [LARGE SCALE GENOMIC DNA]</scope>
</reference>
<keyword evidence="8" id="KW-1185">Reference proteome</keyword>
<feature type="domain" description="Tyrosine-protein phosphatase" evidence="5">
    <location>
        <begin position="1"/>
        <end position="97"/>
    </location>
</feature>
<dbReference type="PROSITE" id="PS50054">
    <property type="entry name" value="TYR_PHOSPHATASE_DUAL"/>
    <property type="match status" value="1"/>
</dbReference>
<dbReference type="GO" id="GO:0005737">
    <property type="term" value="C:cytoplasm"/>
    <property type="evidence" value="ECO:0007669"/>
    <property type="project" value="TreeGrafter"/>
</dbReference>
<feature type="compositionally biased region" description="Polar residues" evidence="4">
    <location>
        <begin position="238"/>
        <end position="254"/>
    </location>
</feature>
<dbReference type="GO" id="GO:0004721">
    <property type="term" value="F:phosphoprotein phosphatase activity"/>
    <property type="evidence" value="ECO:0007669"/>
    <property type="project" value="UniProtKB-KW"/>
</dbReference>
<dbReference type="Proteomes" id="UP000050761">
    <property type="component" value="Unassembled WGS sequence"/>
</dbReference>
<dbReference type="PANTHER" id="PTHR45961">
    <property type="entry name" value="IP21249P"/>
    <property type="match status" value="1"/>
</dbReference>
<feature type="domain" description="Tyrosine specific protein phosphatases" evidence="6">
    <location>
        <begin position="18"/>
        <end position="75"/>
    </location>
</feature>
<dbReference type="PROSITE" id="PS50056">
    <property type="entry name" value="TYR_PHOSPHATASE_2"/>
    <property type="match status" value="1"/>
</dbReference>
<proteinExistence type="inferred from homology"/>
<dbReference type="PANTHER" id="PTHR45961:SF2">
    <property type="entry name" value="PROTEIN CBG09952"/>
    <property type="match status" value="1"/>
</dbReference>
<keyword evidence="3" id="KW-0904">Protein phosphatase</keyword>
<evidence type="ECO:0000259" key="6">
    <source>
        <dbReference type="PROSITE" id="PS50056"/>
    </source>
</evidence>
<gene>
    <name evidence="7" type="ORF">HPBE_LOCUS14913</name>
</gene>
<evidence type="ECO:0000256" key="1">
    <source>
        <dbReference type="ARBA" id="ARBA00008601"/>
    </source>
</evidence>